<reference evidence="3" key="1">
    <citation type="submission" date="2016-10" db="EMBL/GenBank/DDBJ databases">
        <title>Comparative genomics uncovers the prolific and rare metabolic potential of the cyanobacterial genus Moorea.</title>
        <authorList>
            <person name="Leao T."/>
            <person name="Castelao G."/>
            <person name="Korobeynikov A."/>
            <person name="Monroe E.A."/>
            <person name="Podell S."/>
            <person name="Glukhov E."/>
            <person name="Allen E."/>
            <person name="Gerwick W.H."/>
            <person name="Gerwick L."/>
        </authorList>
    </citation>
    <scope>NUCLEOTIDE SEQUENCE [LARGE SCALE GENOMIC DNA]</scope>
    <source>
        <strain evidence="3">JHB</strain>
    </source>
</reference>
<dbReference type="Proteomes" id="UP000176944">
    <property type="component" value="Chromosome"/>
</dbReference>
<proteinExistence type="predicted"/>
<accession>A0A1D9G2F9</accession>
<evidence type="ECO:0000313" key="2">
    <source>
        <dbReference type="EMBL" id="AOY81807.1"/>
    </source>
</evidence>
<feature type="region of interest" description="Disordered" evidence="1">
    <location>
        <begin position="165"/>
        <end position="186"/>
    </location>
</feature>
<evidence type="ECO:0000313" key="3">
    <source>
        <dbReference type="Proteomes" id="UP000176944"/>
    </source>
</evidence>
<protein>
    <submittedName>
        <fullName evidence="2">DUF2589 domain-containing protein</fullName>
    </submittedName>
</protein>
<dbReference type="Pfam" id="PF11655">
    <property type="entry name" value="DUF2589"/>
    <property type="match status" value="1"/>
</dbReference>
<sequence>MIKFDAFINAIHTAILSANDSLIDKNLDILENFFEVTEEESEEFQSTLDEALAAVSDVLNQERAPKQRRLAREKLVTMRETLEGVRSSLSKQAASREISNQDTLPDKLKPKMTTIQFPEKTASGVVMSDVRVPLITLVPLSMTQVSEVKFRTELEIQSENDELLVSFPSSQSTTPDDQKKESSAPARATLEITLTPHHGTEGLKKIVEGYEKVLRAQIPH</sequence>
<name>A0A1D9G2F9_MOOP1</name>
<organism evidence="2 3">
    <name type="scientific">Moorena producens (strain JHB)</name>
    <dbReference type="NCBI Taxonomy" id="1454205"/>
    <lineage>
        <taxon>Bacteria</taxon>
        <taxon>Bacillati</taxon>
        <taxon>Cyanobacteriota</taxon>
        <taxon>Cyanophyceae</taxon>
        <taxon>Coleofasciculales</taxon>
        <taxon>Coleofasciculaceae</taxon>
        <taxon>Moorena</taxon>
    </lineage>
</organism>
<dbReference type="AlphaFoldDB" id="A0A1D9G2F9"/>
<evidence type="ECO:0000256" key="1">
    <source>
        <dbReference type="SAM" id="MobiDB-lite"/>
    </source>
</evidence>
<dbReference type="InterPro" id="IPR024510">
    <property type="entry name" value="DUF2589"/>
</dbReference>
<gene>
    <name evidence="2" type="ORF">BJP36_19715</name>
</gene>
<dbReference type="EMBL" id="CP017708">
    <property type="protein sequence ID" value="AOY81807.1"/>
    <property type="molecule type" value="Genomic_DNA"/>
</dbReference>